<dbReference type="EMBL" id="CP034759">
    <property type="protein sequence ID" value="QBG35316.1"/>
    <property type="molecule type" value="Genomic_DNA"/>
</dbReference>
<name>A0A4P6P1U3_9GAMM</name>
<dbReference type="OrthoDB" id="5764289at2"/>
<sequence length="337" mass="38250">MKLIVIQLAFFFVFHSEAKLTEQAMLDELAKAEDYLQVKPSVSTAILTKHLDKVSVLDRQTQLRWLQNLLRASVSLNDLTQIESTAALMLSYPELKEANDKLITLLSSVGIMMRRLGDIERSVDVFDCALQQPIDNYKQLLSLKVSKGISLRHLGKTSEAKQIYQSALVVALQQQNEIYQSIIYNALGLLALEQGNYSLAKKNFIEGMHLSQKISRRSGQLITGLNLLLLAIVQDDEMLYLRLYSPISSLTHGSKNNDRHIYLLLLEHAYQVMQGKQLTDKELSALAKEFAKIKDTSLYNLLLRHLAKPLNISVEPKQNVQVQYKGELLKYADFCQI</sequence>
<gene>
    <name evidence="1" type="ORF">EMK97_06065</name>
</gene>
<protein>
    <submittedName>
        <fullName evidence="1">Uncharacterized protein</fullName>
    </submittedName>
</protein>
<dbReference type="InterPro" id="IPR011990">
    <property type="entry name" value="TPR-like_helical_dom_sf"/>
</dbReference>
<dbReference type="RefSeq" id="WP_130600372.1">
    <property type="nucleotide sequence ID" value="NZ_CP034759.1"/>
</dbReference>
<accession>A0A4P6P1U3</accession>
<evidence type="ECO:0000313" key="1">
    <source>
        <dbReference type="EMBL" id="QBG35316.1"/>
    </source>
</evidence>
<proteinExistence type="predicted"/>
<dbReference type="AlphaFoldDB" id="A0A4P6P1U3"/>
<dbReference type="SUPFAM" id="SSF48452">
    <property type="entry name" value="TPR-like"/>
    <property type="match status" value="1"/>
</dbReference>
<keyword evidence="2" id="KW-1185">Reference proteome</keyword>
<dbReference type="Proteomes" id="UP000290244">
    <property type="component" value="Chromosome"/>
</dbReference>
<dbReference type="KEGG" id="lsd:EMK97_06065"/>
<dbReference type="Gene3D" id="1.25.40.10">
    <property type="entry name" value="Tetratricopeptide repeat domain"/>
    <property type="match status" value="1"/>
</dbReference>
<reference evidence="1 2" key="1">
    <citation type="submission" date="2018-12" db="EMBL/GenBank/DDBJ databases">
        <title>Complete genome of Litorilituus sediminis.</title>
        <authorList>
            <person name="Liu A."/>
            <person name="Rong J."/>
        </authorList>
    </citation>
    <scope>NUCLEOTIDE SEQUENCE [LARGE SCALE GENOMIC DNA]</scope>
    <source>
        <strain evidence="1 2">JCM 17549</strain>
    </source>
</reference>
<organism evidence="1 2">
    <name type="scientific">Litorilituus sediminis</name>
    <dbReference type="NCBI Taxonomy" id="718192"/>
    <lineage>
        <taxon>Bacteria</taxon>
        <taxon>Pseudomonadati</taxon>
        <taxon>Pseudomonadota</taxon>
        <taxon>Gammaproteobacteria</taxon>
        <taxon>Alteromonadales</taxon>
        <taxon>Colwelliaceae</taxon>
        <taxon>Litorilituus</taxon>
    </lineage>
</organism>
<evidence type="ECO:0000313" key="2">
    <source>
        <dbReference type="Proteomes" id="UP000290244"/>
    </source>
</evidence>